<dbReference type="PANTHER" id="PTHR33434">
    <property type="entry name" value="DEGV DOMAIN-CONTAINING PROTEIN DR_1986-RELATED"/>
    <property type="match status" value="1"/>
</dbReference>
<dbReference type="Pfam" id="PF02645">
    <property type="entry name" value="DegV"/>
    <property type="match status" value="1"/>
</dbReference>
<organism evidence="2 3">
    <name type="scientific">Mycoplasmopsis bovirhinis</name>
    <dbReference type="NCBI Taxonomy" id="29553"/>
    <lineage>
        <taxon>Bacteria</taxon>
        <taxon>Bacillati</taxon>
        <taxon>Mycoplasmatota</taxon>
        <taxon>Mycoplasmoidales</taxon>
        <taxon>Metamycoplasmataceae</taxon>
        <taxon>Mycoplasmopsis</taxon>
    </lineage>
</organism>
<dbReference type="PROSITE" id="PS51482">
    <property type="entry name" value="DEGV"/>
    <property type="match status" value="1"/>
</dbReference>
<dbReference type="Proteomes" id="UP000289952">
    <property type="component" value="Chromosome"/>
</dbReference>
<dbReference type="PANTHER" id="PTHR33434:SF2">
    <property type="entry name" value="FATTY ACID-BINDING PROTEIN TM_1468"/>
    <property type="match status" value="1"/>
</dbReference>
<name>A0A449AFF3_9BACT</name>
<accession>A0A449AFF3</accession>
<dbReference type="InterPro" id="IPR043168">
    <property type="entry name" value="DegV_C"/>
</dbReference>
<evidence type="ECO:0000313" key="3">
    <source>
        <dbReference type="Proteomes" id="UP000289952"/>
    </source>
</evidence>
<reference evidence="2 3" key="1">
    <citation type="submission" date="2019-01" db="EMBL/GenBank/DDBJ databases">
        <authorList>
            <consortium name="Pathogen Informatics"/>
        </authorList>
    </citation>
    <scope>NUCLEOTIDE SEQUENCE [LARGE SCALE GENOMIC DNA]</scope>
    <source>
        <strain evidence="2 3">NCTC10118</strain>
    </source>
</reference>
<dbReference type="EMBL" id="LR214972">
    <property type="protein sequence ID" value="VEU63692.1"/>
    <property type="molecule type" value="Genomic_DNA"/>
</dbReference>
<dbReference type="InterPro" id="IPR003797">
    <property type="entry name" value="DegV"/>
</dbReference>
<dbReference type="AlphaFoldDB" id="A0A449AFF3"/>
<protein>
    <submittedName>
        <fullName evidence="2">Fatty acid-binding protein DegV-like protein</fullName>
    </submittedName>
</protein>
<dbReference type="InterPro" id="IPR050270">
    <property type="entry name" value="DegV_domain_contain"/>
</dbReference>
<sequence length="289" mass="32542">MKKLGIILDAFSCLTKEQADNLGYYFLPLQVEIDGVTYLDGIDDRKKLLEKIAKAQKTLTSLPKLETIEQVLTQASKENDAVIFLGISSKLSATANTVRSVGSELGNIHVMENHLIGDQITQTANYLKHLYETKNYTINQLYEELAWINESAITYIVPENVDHMIKGGRLSSFKKFVLTKIPMLPILSYEEDGSVKLSSLKRNLSKAIQKTIEHIVEFCDEQSTKFKDSKFVITFIHGIKQELIDIVHNNKYFKINPKSIFLTPSVIAVHTGAEAIALGVMPELKIDHE</sequence>
<dbReference type="Gene3D" id="3.30.1180.10">
    <property type="match status" value="1"/>
</dbReference>
<dbReference type="SUPFAM" id="SSF82549">
    <property type="entry name" value="DAK1/DegV-like"/>
    <property type="match status" value="1"/>
</dbReference>
<proteinExistence type="predicted"/>
<dbReference type="Gene3D" id="3.40.50.10170">
    <property type="match status" value="1"/>
</dbReference>
<keyword evidence="1" id="KW-0446">Lipid-binding</keyword>
<dbReference type="OrthoDB" id="384457at2"/>
<dbReference type="RefSeq" id="WP_129621875.1">
    <property type="nucleotide sequence ID" value="NZ_LR214972.1"/>
</dbReference>
<gene>
    <name evidence="2" type="ORF">NCTC10118_00746</name>
</gene>
<evidence type="ECO:0000313" key="2">
    <source>
        <dbReference type="EMBL" id="VEU63692.1"/>
    </source>
</evidence>
<evidence type="ECO:0000256" key="1">
    <source>
        <dbReference type="ARBA" id="ARBA00023121"/>
    </source>
</evidence>
<dbReference type="GO" id="GO:0008289">
    <property type="term" value="F:lipid binding"/>
    <property type="evidence" value="ECO:0007669"/>
    <property type="project" value="UniProtKB-KW"/>
</dbReference>
<dbReference type="NCBIfam" id="TIGR00762">
    <property type="entry name" value="DegV"/>
    <property type="match status" value="1"/>
</dbReference>
<keyword evidence="3" id="KW-1185">Reference proteome</keyword>